<dbReference type="Proteomes" id="UP000356253">
    <property type="component" value="Unassembled WGS sequence"/>
</dbReference>
<keyword evidence="2" id="KW-1185">Reference proteome</keyword>
<reference evidence="1" key="1">
    <citation type="submission" date="2019-09" db="EMBL/GenBank/DDBJ databases">
        <authorList>
            <person name="Rodrigo-Torres L."/>
            <person name="Arahal R. D."/>
            <person name="Lucena T."/>
        </authorList>
    </citation>
    <scope>NUCLEOTIDE SEQUENCE</scope>
    <source>
        <strain evidence="1">ISS653</strain>
    </source>
</reference>
<comment type="caution">
    <text evidence="1">The sequence shown here is derived from an EMBL/GenBank/DDBJ whole genome shotgun (WGS) entry which is preliminary data.</text>
</comment>
<name>A0AC61YDU3_9FLAO</name>
<evidence type="ECO:0000313" key="1">
    <source>
        <dbReference type="EMBL" id="VVV01640.1"/>
    </source>
</evidence>
<protein>
    <submittedName>
        <fullName evidence="1">Uncharacterized protein</fullName>
    </submittedName>
</protein>
<sequence length="84" mass="9659">MISKKEADAIKKLFGPKSAQKLATKISERGEVKNRNGNFFKAHSIRDVLNQKAHSVLEDEIRLIWKLELIEREKILKKSSDLLS</sequence>
<proteinExistence type="predicted"/>
<accession>A0AC61YDU3</accession>
<organism evidence="1 2">
    <name type="scientific">Mesonia oceanica</name>
    <dbReference type="NCBI Taxonomy" id="2687242"/>
    <lineage>
        <taxon>Bacteria</taxon>
        <taxon>Pseudomonadati</taxon>
        <taxon>Bacteroidota</taxon>
        <taxon>Flavobacteriia</taxon>
        <taxon>Flavobacteriales</taxon>
        <taxon>Flavobacteriaceae</taxon>
        <taxon>Mesonia</taxon>
    </lineage>
</organism>
<gene>
    <name evidence="1" type="ORF">FVB9532_02933</name>
</gene>
<evidence type="ECO:0000313" key="2">
    <source>
        <dbReference type="Proteomes" id="UP000356253"/>
    </source>
</evidence>
<dbReference type="EMBL" id="CABVMM010000011">
    <property type="protein sequence ID" value="VVV01640.1"/>
    <property type="molecule type" value="Genomic_DNA"/>
</dbReference>